<comment type="caution">
    <text evidence="2">The sequence shown here is derived from an EMBL/GenBank/DDBJ whole genome shotgun (WGS) entry which is preliminary data.</text>
</comment>
<feature type="domain" description="Glycosyltransferase 2-like" evidence="1">
    <location>
        <begin position="8"/>
        <end position="176"/>
    </location>
</feature>
<dbReference type="InterPro" id="IPR001173">
    <property type="entry name" value="Glyco_trans_2-like"/>
</dbReference>
<dbReference type="RefSeq" id="WP_250581276.1">
    <property type="nucleotide sequence ID" value="NZ_JAMLJN010000003.1"/>
</dbReference>
<protein>
    <submittedName>
        <fullName evidence="2">Glycosyltransferase</fullName>
        <ecNumber evidence="2">2.4.-.-</ecNumber>
    </submittedName>
</protein>
<dbReference type="EC" id="2.4.-.-" evidence="2"/>
<proteinExistence type="predicted"/>
<keyword evidence="2" id="KW-0328">Glycosyltransferase</keyword>
<name>A0ABT0TGA2_9FLAO</name>
<keyword evidence="3" id="KW-1185">Reference proteome</keyword>
<gene>
    <name evidence="2" type="ORF">NAT47_05635</name>
</gene>
<dbReference type="PANTHER" id="PTHR22916">
    <property type="entry name" value="GLYCOSYLTRANSFERASE"/>
    <property type="match status" value="1"/>
</dbReference>
<dbReference type="Proteomes" id="UP001203342">
    <property type="component" value="Unassembled WGS sequence"/>
</dbReference>
<dbReference type="InterPro" id="IPR029044">
    <property type="entry name" value="Nucleotide-diphossugar_trans"/>
</dbReference>
<evidence type="ECO:0000259" key="1">
    <source>
        <dbReference type="Pfam" id="PF00535"/>
    </source>
</evidence>
<dbReference type="GO" id="GO:0016757">
    <property type="term" value="F:glycosyltransferase activity"/>
    <property type="evidence" value="ECO:0007669"/>
    <property type="project" value="UniProtKB-KW"/>
</dbReference>
<sequence length="292" mass="33842">MQNFPLVSVICLSYNHEAYVVEALNSVINQTYSNIELLIADDCSSDHSVGVIQDWLQHHPNVYFSANEKNLGNTKTFNQLAKKAKGEFIIDLAADDVLLPNCIEKQVTTFQNSKYENLGIVYGNLIEIDKNGNSIRNYYTEEDHPESGNIYKMVIGRTTKICSVSSMVKKSVFEKLGYYDENLAYEDLDLWVRASRVYEFEYIPDFLVKKRELSTSLSAFFTQRNNKKTKRLHESSLAILKKAYVLNQTKDEYKALLGRIRFEFYKFLKSKEYLLLFQLLILGLKTKYKSVF</sequence>
<evidence type="ECO:0000313" key="2">
    <source>
        <dbReference type="EMBL" id="MCL9769892.1"/>
    </source>
</evidence>
<reference evidence="2 3" key="1">
    <citation type="submission" date="2022-05" db="EMBL/GenBank/DDBJ databases">
        <title>Flavobacterium sp., isolated from activated sludge.</title>
        <authorList>
            <person name="Ran Q."/>
        </authorList>
    </citation>
    <scope>NUCLEOTIDE SEQUENCE [LARGE SCALE GENOMIC DNA]</scope>
    <source>
        <strain evidence="2 3">HXWNR69</strain>
    </source>
</reference>
<organism evidence="2 3">
    <name type="scientific">Flavobacterium fragile</name>
    <dbReference type="NCBI Taxonomy" id="2949085"/>
    <lineage>
        <taxon>Bacteria</taxon>
        <taxon>Pseudomonadati</taxon>
        <taxon>Bacteroidota</taxon>
        <taxon>Flavobacteriia</taxon>
        <taxon>Flavobacteriales</taxon>
        <taxon>Flavobacteriaceae</taxon>
        <taxon>Flavobacterium</taxon>
    </lineage>
</organism>
<keyword evidence="2" id="KW-0808">Transferase</keyword>
<dbReference type="Pfam" id="PF00535">
    <property type="entry name" value="Glycos_transf_2"/>
    <property type="match status" value="1"/>
</dbReference>
<evidence type="ECO:0000313" key="3">
    <source>
        <dbReference type="Proteomes" id="UP001203342"/>
    </source>
</evidence>
<dbReference type="EMBL" id="JAMLJN010000003">
    <property type="protein sequence ID" value="MCL9769892.1"/>
    <property type="molecule type" value="Genomic_DNA"/>
</dbReference>
<dbReference type="PANTHER" id="PTHR22916:SF3">
    <property type="entry name" value="UDP-GLCNAC:BETAGAL BETA-1,3-N-ACETYLGLUCOSAMINYLTRANSFERASE-LIKE PROTEIN 1"/>
    <property type="match status" value="1"/>
</dbReference>
<dbReference type="Gene3D" id="3.90.550.10">
    <property type="entry name" value="Spore Coat Polysaccharide Biosynthesis Protein SpsA, Chain A"/>
    <property type="match status" value="1"/>
</dbReference>
<accession>A0ABT0TGA2</accession>
<dbReference type="SUPFAM" id="SSF53448">
    <property type="entry name" value="Nucleotide-diphospho-sugar transferases"/>
    <property type="match status" value="1"/>
</dbReference>